<evidence type="ECO:0000256" key="2">
    <source>
        <dbReference type="ARBA" id="ARBA00022448"/>
    </source>
</evidence>
<dbReference type="PANTHER" id="PTHR36923:SF3">
    <property type="entry name" value="FERREDOXIN"/>
    <property type="match status" value="1"/>
</dbReference>
<keyword evidence="5" id="KW-0408">Iron</keyword>
<accession>A0ABP8YA84</accession>
<keyword evidence="2" id="KW-0813">Transport</keyword>
<dbReference type="EMBL" id="BAABKN010000001">
    <property type="protein sequence ID" value="GAA4722262.1"/>
    <property type="molecule type" value="Genomic_DNA"/>
</dbReference>
<keyword evidence="9" id="KW-1185">Reference proteome</keyword>
<protein>
    <submittedName>
        <fullName evidence="8">Ferredoxin</fullName>
    </submittedName>
</protein>
<reference evidence="9" key="1">
    <citation type="journal article" date="2019" name="Int. J. Syst. Evol. Microbiol.">
        <title>The Global Catalogue of Microorganisms (GCM) 10K type strain sequencing project: providing services to taxonomists for standard genome sequencing and annotation.</title>
        <authorList>
            <consortium name="The Broad Institute Genomics Platform"/>
            <consortium name="The Broad Institute Genome Sequencing Center for Infectious Disease"/>
            <person name="Wu L."/>
            <person name="Ma J."/>
        </authorList>
    </citation>
    <scope>NUCLEOTIDE SEQUENCE [LARGE SCALE GENOMIC DNA]</scope>
    <source>
        <strain evidence="9">JCM 18532</strain>
    </source>
</reference>
<dbReference type="PANTHER" id="PTHR36923">
    <property type="entry name" value="FERREDOXIN"/>
    <property type="match status" value="1"/>
</dbReference>
<keyword evidence="6" id="KW-0411">Iron-sulfur</keyword>
<evidence type="ECO:0000256" key="5">
    <source>
        <dbReference type="ARBA" id="ARBA00023004"/>
    </source>
</evidence>
<proteinExistence type="predicted"/>
<dbReference type="Gene3D" id="3.30.70.20">
    <property type="match status" value="1"/>
</dbReference>
<organism evidence="8 9">
    <name type="scientific">Nocardioides endophyticus</name>
    <dbReference type="NCBI Taxonomy" id="1353775"/>
    <lineage>
        <taxon>Bacteria</taxon>
        <taxon>Bacillati</taxon>
        <taxon>Actinomycetota</taxon>
        <taxon>Actinomycetes</taxon>
        <taxon>Propionibacteriales</taxon>
        <taxon>Nocardioidaceae</taxon>
        <taxon>Nocardioides</taxon>
    </lineage>
</organism>
<evidence type="ECO:0000256" key="7">
    <source>
        <dbReference type="ARBA" id="ARBA00023291"/>
    </source>
</evidence>
<dbReference type="Proteomes" id="UP001499882">
    <property type="component" value="Unassembled WGS sequence"/>
</dbReference>
<dbReference type="SUPFAM" id="SSF54862">
    <property type="entry name" value="4Fe-4S ferredoxins"/>
    <property type="match status" value="1"/>
</dbReference>
<evidence type="ECO:0000256" key="3">
    <source>
        <dbReference type="ARBA" id="ARBA00022723"/>
    </source>
</evidence>
<comment type="cofactor">
    <cofactor evidence="1">
        <name>[3Fe-4S] cluster</name>
        <dbReference type="ChEBI" id="CHEBI:21137"/>
    </cofactor>
</comment>
<evidence type="ECO:0000313" key="9">
    <source>
        <dbReference type="Proteomes" id="UP001499882"/>
    </source>
</evidence>
<evidence type="ECO:0000256" key="6">
    <source>
        <dbReference type="ARBA" id="ARBA00023014"/>
    </source>
</evidence>
<dbReference type="Pfam" id="PF13459">
    <property type="entry name" value="Fer4_15"/>
    <property type="match status" value="1"/>
</dbReference>
<evidence type="ECO:0000256" key="4">
    <source>
        <dbReference type="ARBA" id="ARBA00022982"/>
    </source>
</evidence>
<keyword evidence="4" id="KW-0249">Electron transport</keyword>
<sequence length="65" mass="7172">MDKIVVDRERCGGLGVCESLAGAYFETDDEGELVLLRDEVEPHDRDAVEEAVASCPTEALRVHRV</sequence>
<evidence type="ECO:0000313" key="8">
    <source>
        <dbReference type="EMBL" id="GAA4722262.1"/>
    </source>
</evidence>
<dbReference type="RefSeq" id="WP_345524472.1">
    <property type="nucleotide sequence ID" value="NZ_BAABKN010000001.1"/>
</dbReference>
<comment type="caution">
    <text evidence="8">The sequence shown here is derived from an EMBL/GenBank/DDBJ whole genome shotgun (WGS) entry which is preliminary data.</text>
</comment>
<name>A0ABP8YA84_9ACTN</name>
<evidence type="ECO:0000256" key="1">
    <source>
        <dbReference type="ARBA" id="ARBA00001927"/>
    </source>
</evidence>
<keyword evidence="7" id="KW-0003">3Fe-4S</keyword>
<dbReference type="InterPro" id="IPR051269">
    <property type="entry name" value="Fe-S_cluster_ET"/>
</dbReference>
<gene>
    <name evidence="8" type="ORF">GCM10023350_00410</name>
</gene>
<keyword evidence="3" id="KW-0479">Metal-binding</keyword>